<gene>
    <name evidence="1" type="ORF">BofuT4_P063630.1</name>
</gene>
<sequence length="141" mass="15571">MLQCSKQSNRSRFIRLNYPAPKCSRYACNTKIYPVVYSPSGDNIRSLYGVGINSPTPLLHSPNNQCTHCAFFLGLGIIYYQIQGVCSDHPMDRSPGRALAYTATLMSEPSIPAFHLLCTNERNGACNLDINVFPAKSPITP</sequence>
<dbReference type="EMBL" id="FQ790262">
    <property type="protein sequence ID" value="CCD33761.1"/>
    <property type="molecule type" value="Genomic_DNA"/>
</dbReference>
<organism evidence="1 2">
    <name type="scientific">Botryotinia fuckeliana (strain T4)</name>
    <name type="common">Noble rot fungus</name>
    <name type="synonym">Botrytis cinerea</name>
    <dbReference type="NCBI Taxonomy" id="999810"/>
    <lineage>
        <taxon>Eukaryota</taxon>
        <taxon>Fungi</taxon>
        <taxon>Dikarya</taxon>
        <taxon>Ascomycota</taxon>
        <taxon>Pezizomycotina</taxon>
        <taxon>Leotiomycetes</taxon>
        <taxon>Helotiales</taxon>
        <taxon>Sclerotiniaceae</taxon>
        <taxon>Botrytis</taxon>
    </lineage>
</organism>
<accession>G2XSP3</accession>
<evidence type="ECO:0000313" key="2">
    <source>
        <dbReference type="Proteomes" id="UP000008177"/>
    </source>
</evidence>
<name>G2XSP3_BOTF4</name>
<reference evidence="2" key="1">
    <citation type="journal article" date="2011" name="PLoS Genet.">
        <title>Genomic analysis of the necrotrophic fungal pathogens Sclerotinia sclerotiorum and Botrytis cinerea.</title>
        <authorList>
            <person name="Amselem J."/>
            <person name="Cuomo C.A."/>
            <person name="van Kan J.A."/>
            <person name="Viaud M."/>
            <person name="Benito E.P."/>
            <person name="Couloux A."/>
            <person name="Coutinho P.M."/>
            <person name="de Vries R.P."/>
            <person name="Dyer P.S."/>
            <person name="Fillinger S."/>
            <person name="Fournier E."/>
            <person name="Gout L."/>
            <person name="Hahn M."/>
            <person name="Kohn L."/>
            <person name="Lapalu N."/>
            <person name="Plummer K.M."/>
            <person name="Pradier J.M."/>
            <person name="Quevillon E."/>
            <person name="Sharon A."/>
            <person name="Simon A."/>
            <person name="ten Have A."/>
            <person name="Tudzynski B."/>
            <person name="Tudzynski P."/>
            <person name="Wincker P."/>
            <person name="Andrew M."/>
            <person name="Anthouard V."/>
            <person name="Beever R.E."/>
            <person name="Beffa R."/>
            <person name="Benoit I."/>
            <person name="Bouzid O."/>
            <person name="Brault B."/>
            <person name="Chen Z."/>
            <person name="Choquer M."/>
            <person name="Collemare J."/>
            <person name="Cotton P."/>
            <person name="Danchin E.G."/>
            <person name="Da Silva C."/>
            <person name="Gautier A."/>
            <person name="Giraud C."/>
            <person name="Giraud T."/>
            <person name="Gonzalez C."/>
            <person name="Grossetete S."/>
            <person name="Guldener U."/>
            <person name="Henrissat B."/>
            <person name="Howlett B.J."/>
            <person name="Kodira C."/>
            <person name="Kretschmer M."/>
            <person name="Lappartient A."/>
            <person name="Leroch M."/>
            <person name="Levis C."/>
            <person name="Mauceli E."/>
            <person name="Neuveglise C."/>
            <person name="Oeser B."/>
            <person name="Pearson M."/>
            <person name="Poulain J."/>
            <person name="Poussereau N."/>
            <person name="Quesneville H."/>
            <person name="Rascle C."/>
            <person name="Schumacher J."/>
            <person name="Segurens B."/>
            <person name="Sexton A."/>
            <person name="Silva E."/>
            <person name="Sirven C."/>
            <person name="Soanes D.M."/>
            <person name="Talbot N.J."/>
            <person name="Templeton M."/>
            <person name="Yandava C."/>
            <person name="Yarden O."/>
            <person name="Zeng Q."/>
            <person name="Rollins J.A."/>
            <person name="Lebrun M.H."/>
            <person name="Dickman M."/>
        </authorList>
    </citation>
    <scope>NUCLEOTIDE SEQUENCE [LARGE SCALE GENOMIC DNA]</scope>
    <source>
        <strain evidence="2">T4</strain>
    </source>
</reference>
<dbReference type="InParanoid" id="G2XSP3"/>
<dbReference type="Proteomes" id="UP000008177">
    <property type="component" value="Unplaced contigs"/>
</dbReference>
<protein>
    <submittedName>
        <fullName evidence="1">Uncharacterized protein</fullName>
    </submittedName>
</protein>
<proteinExistence type="predicted"/>
<dbReference type="AlphaFoldDB" id="G2XSP3"/>
<evidence type="ECO:0000313" key="1">
    <source>
        <dbReference type="EMBL" id="CCD33761.1"/>
    </source>
</evidence>
<dbReference type="HOGENOM" id="CLU_1825005_0_0_1"/>